<comment type="caution">
    <text evidence="6">The sequence shown here is derived from an EMBL/GenBank/DDBJ whole genome shotgun (WGS) entry which is preliminary data.</text>
</comment>
<dbReference type="InterPro" id="IPR002641">
    <property type="entry name" value="PNPLA_dom"/>
</dbReference>
<dbReference type="EMBL" id="JAWCUA010000010">
    <property type="protein sequence ID" value="MDU0114380.1"/>
    <property type="molecule type" value="Genomic_DNA"/>
</dbReference>
<feature type="domain" description="PNPLA" evidence="5">
    <location>
        <begin position="20"/>
        <end position="183"/>
    </location>
</feature>
<dbReference type="InterPro" id="IPR037483">
    <property type="entry name" value="YjjU-like"/>
</dbReference>
<feature type="short sequence motif" description="GXSXG" evidence="4">
    <location>
        <begin position="52"/>
        <end position="56"/>
    </location>
</feature>
<dbReference type="CDD" id="cd07208">
    <property type="entry name" value="Pat_hypo_Ecoli_yjju_like"/>
    <property type="match status" value="1"/>
</dbReference>
<evidence type="ECO:0000256" key="1">
    <source>
        <dbReference type="ARBA" id="ARBA00022801"/>
    </source>
</evidence>
<evidence type="ECO:0000256" key="4">
    <source>
        <dbReference type="PROSITE-ProRule" id="PRU01161"/>
    </source>
</evidence>
<dbReference type="InterPro" id="IPR016035">
    <property type="entry name" value="Acyl_Trfase/lysoPLipase"/>
</dbReference>
<evidence type="ECO:0000256" key="3">
    <source>
        <dbReference type="ARBA" id="ARBA00023098"/>
    </source>
</evidence>
<evidence type="ECO:0000313" key="7">
    <source>
        <dbReference type="Proteomes" id="UP001257914"/>
    </source>
</evidence>
<gene>
    <name evidence="6" type="ORF">RT723_15565</name>
</gene>
<evidence type="ECO:0000313" key="6">
    <source>
        <dbReference type="EMBL" id="MDU0114380.1"/>
    </source>
</evidence>
<dbReference type="Gene3D" id="3.40.1090.10">
    <property type="entry name" value="Cytosolic phospholipase A2 catalytic domain"/>
    <property type="match status" value="1"/>
</dbReference>
<keyword evidence="1 4" id="KW-0378">Hydrolase</keyword>
<protein>
    <submittedName>
        <fullName evidence="6">Patatin family protein</fullName>
    </submittedName>
</protein>
<reference evidence="6 7" key="1">
    <citation type="submission" date="2023-10" db="EMBL/GenBank/DDBJ databases">
        <title>Psychrosphaera aquimaarina strain SW33 isolated from seawater.</title>
        <authorList>
            <person name="Bayburt H."/>
            <person name="Kim J.M."/>
            <person name="Choi B.J."/>
            <person name="Jeon C.O."/>
        </authorList>
    </citation>
    <scope>NUCLEOTIDE SEQUENCE [LARGE SCALE GENOMIC DNA]</scope>
    <source>
        <strain evidence="6 7">KCTC 52743</strain>
    </source>
</reference>
<dbReference type="PANTHER" id="PTHR14226:SF25">
    <property type="entry name" value="PHOSPHOESTERASE"/>
    <property type="match status" value="1"/>
</dbReference>
<evidence type="ECO:0000259" key="5">
    <source>
        <dbReference type="PROSITE" id="PS51635"/>
    </source>
</evidence>
<name>A0ABU3R4L0_9GAMM</name>
<organism evidence="6 7">
    <name type="scientific">Psychrosphaera aquimarina</name>
    <dbReference type="NCBI Taxonomy" id="2044854"/>
    <lineage>
        <taxon>Bacteria</taxon>
        <taxon>Pseudomonadati</taxon>
        <taxon>Pseudomonadota</taxon>
        <taxon>Gammaproteobacteria</taxon>
        <taxon>Alteromonadales</taxon>
        <taxon>Pseudoalteromonadaceae</taxon>
        <taxon>Psychrosphaera</taxon>
    </lineage>
</organism>
<dbReference type="Pfam" id="PF19890">
    <property type="entry name" value="DUF6363"/>
    <property type="match status" value="1"/>
</dbReference>
<dbReference type="InterPro" id="IPR050301">
    <property type="entry name" value="NTE"/>
</dbReference>
<feature type="short sequence motif" description="GXGXXG" evidence="4">
    <location>
        <begin position="24"/>
        <end position="29"/>
    </location>
</feature>
<dbReference type="PROSITE" id="PS51635">
    <property type="entry name" value="PNPLA"/>
    <property type="match status" value="1"/>
</dbReference>
<accession>A0ABU3R4L0</accession>
<dbReference type="PANTHER" id="PTHR14226">
    <property type="entry name" value="NEUROPATHY TARGET ESTERASE/SWISS CHEESE D.MELANOGASTER"/>
    <property type="match status" value="1"/>
</dbReference>
<feature type="active site" description="Proton acceptor" evidence="4">
    <location>
        <position position="170"/>
    </location>
</feature>
<dbReference type="InterPro" id="IPR045943">
    <property type="entry name" value="DUF6363"/>
</dbReference>
<proteinExistence type="predicted"/>
<feature type="active site" description="Nucleophile" evidence="4">
    <location>
        <position position="54"/>
    </location>
</feature>
<evidence type="ECO:0000256" key="2">
    <source>
        <dbReference type="ARBA" id="ARBA00022963"/>
    </source>
</evidence>
<sequence length="296" mass="33198">MKTAEVGTLNNTTPIPGLALVAEGGGQRGAFTAGVLDYWQVAKFNPFEILVGTSAGAQNVASYISNQTGYAYSLINDLTRNIQFFNPWRVFSNNNVMDLDWYFEQTQKSRYLFDYVQADINAVNRKVRFAAANLTKLTTELIDPVEDGWQNALKHSSAIPYLYKSKDLVDGGVTAPIPVHEAYQLGAHNILVIRTSDETKEVIPKPVKQLKPLLCRENHCPQFIKLLDKHETTYRQAEQFIQTPPIGVKVMAIRPTKPLKTKVLGSSQQEIIHDYKHGLELGKAFIEQHSTNLVTH</sequence>
<keyword evidence="3 4" id="KW-0443">Lipid metabolism</keyword>
<dbReference type="SUPFAM" id="SSF52151">
    <property type="entry name" value="FabD/lysophospholipase-like"/>
    <property type="match status" value="1"/>
</dbReference>
<dbReference type="Proteomes" id="UP001257914">
    <property type="component" value="Unassembled WGS sequence"/>
</dbReference>
<keyword evidence="7" id="KW-1185">Reference proteome</keyword>
<feature type="short sequence motif" description="DGA/G" evidence="4">
    <location>
        <begin position="170"/>
        <end position="172"/>
    </location>
</feature>
<dbReference type="RefSeq" id="WP_315948001.1">
    <property type="nucleotide sequence ID" value="NZ_JAWCUA010000010.1"/>
</dbReference>
<dbReference type="Pfam" id="PF01734">
    <property type="entry name" value="Patatin"/>
    <property type="match status" value="1"/>
</dbReference>
<keyword evidence="2 4" id="KW-0442">Lipid degradation</keyword>